<feature type="compositionally biased region" description="Basic residues" evidence="1">
    <location>
        <begin position="112"/>
        <end position="131"/>
    </location>
</feature>
<organism evidence="2 3">
    <name type="scientific">Linum trigynum</name>
    <dbReference type="NCBI Taxonomy" id="586398"/>
    <lineage>
        <taxon>Eukaryota</taxon>
        <taxon>Viridiplantae</taxon>
        <taxon>Streptophyta</taxon>
        <taxon>Embryophyta</taxon>
        <taxon>Tracheophyta</taxon>
        <taxon>Spermatophyta</taxon>
        <taxon>Magnoliopsida</taxon>
        <taxon>eudicotyledons</taxon>
        <taxon>Gunneridae</taxon>
        <taxon>Pentapetalae</taxon>
        <taxon>rosids</taxon>
        <taxon>fabids</taxon>
        <taxon>Malpighiales</taxon>
        <taxon>Linaceae</taxon>
        <taxon>Linum</taxon>
    </lineage>
</organism>
<proteinExistence type="predicted"/>
<evidence type="ECO:0000313" key="3">
    <source>
        <dbReference type="Proteomes" id="UP001497516"/>
    </source>
</evidence>
<feature type="region of interest" description="Disordered" evidence="1">
    <location>
        <begin position="108"/>
        <end position="131"/>
    </location>
</feature>
<accession>A0AAV2CEK2</accession>
<sequence length="131" mass="14773">MGVLERGVSGGIVRKCGDFRVPEPGDGCDEDDSVNHCPFYVLHQAVSNDDEFDDLNTLRGQRMSPETISPGIRLTVPFAITGANDAREDLEQAPSVTRVDDYWVAQKQRVSQSRRRRKGGSRRRSWRRRGV</sequence>
<protein>
    <submittedName>
        <fullName evidence="2">Uncharacterized protein</fullName>
    </submittedName>
</protein>
<name>A0AAV2CEK2_9ROSI</name>
<dbReference type="EMBL" id="OZ034813">
    <property type="protein sequence ID" value="CAL1354847.1"/>
    <property type="molecule type" value="Genomic_DNA"/>
</dbReference>
<gene>
    <name evidence="2" type="ORF">LTRI10_LOCUS2634</name>
</gene>
<dbReference type="AlphaFoldDB" id="A0AAV2CEK2"/>
<reference evidence="2 3" key="1">
    <citation type="submission" date="2024-04" db="EMBL/GenBank/DDBJ databases">
        <authorList>
            <person name="Fracassetti M."/>
        </authorList>
    </citation>
    <scope>NUCLEOTIDE SEQUENCE [LARGE SCALE GENOMIC DNA]</scope>
</reference>
<dbReference type="Proteomes" id="UP001497516">
    <property type="component" value="Chromosome 1"/>
</dbReference>
<keyword evidence="3" id="KW-1185">Reference proteome</keyword>
<evidence type="ECO:0000256" key="1">
    <source>
        <dbReference type="SAM" id="MobiDB-lite"/>
    </source>
</evidence>
<evidence type="ECO:0000313" key="2">
    <source>
        <dbReference type="EMBL" id="CAL1354847.1"/>
    </source>
</evidence>